<dbReference type="InterPro" id="IPR050570">
    <property type="entry name" value="Cell_wall_metabolism_enzyme"/>
</dbReference>
<dbReference type="EMBL" id="JAMQPV010000001">
    <property type="protein sequence ID" value="MCW7461669.1"/>
    <property type="molecule type" value="Genomic_DNA"/>
</dbReference>
<dbReference type="InterPro" id="IPR016047">
    <property type="entry name" value="M23ase_b-sheet_dom"/>
</dbReference>
<dbReference type="SUPFAM" id="SSF51261">
    <property type="entry name" value="Duplicated hybrid motif"/>
    <property type="match status" value="1"/>
</dbReference>
<evidence type="ECO:0000259" key="1">
    <source>
        <dbReference type="Pfam" id="PF01551"/>
    </source>
</evidence>
<comment type="caution">
    <text evidence="2">The sequence shown here is derived from an EMBL/GenBank/DDBJ whole genome shotgun (WGS) entry which is preliminary data.</text>
</comment>
<keyword evidence="3" id="KW-1185">Reference proteome</keyword>
<proteinExistence type="predicted"/>
<organism evidence="2 3">
    <name type="scientific">Leptospira limi</name>
    <dbReference type="NCBI Taxonomy" id="2950023"/>
    <lineage>
        <taxon>Bacteria</taxon>
        <taxon>Pseudomonadati</taxon>
        <taxon>Spirochaetota</taxon>
        <taxon>Spirochaetia</taxon>
        <taxon>Leptospirales</taxon>
        <taxon>Leptospiraceae</taxon>
        <taxon>Leptospira</taxon>
    </lineage>
</organism>
<evidence type="ECO:0000313" key="3">
    <source>
        <dbReference type="Proteomes" id="UP001209737"/>
    </source>
</evidence>
<dbReference type="InterPro" id="IPR011055">
    <property type="entry name" value="Dup_hybrid_motif"/>
</dbReference>
<dbReference type="RefSeq" id="WP_265374730.1">
    <property type="nucleotide sequence ID" value="NZ_JAMQPV010000001.1"/>
</dbReference>
<name>A0ABT3LVE1_9LEPT</name>
<accession>A0ABT3LVE1</accession>
<dbReference type="Pfam" id="PF01551">
    <property type="entry name" value="Peptidase_M23"/>
    <property type="match status" value="1"/>
</dbReference>
<feature type="domain" description="M23ase beta-sheet core" evidence="1">
    <location>
        <begin position="175"/>
        <end position="274"/>
    </location>
</feature>
<dbReference type="CDD" id="cd12797">
    <property type="entry name" value="M23_peptidase"/>
    <property type="match status" value="1"/>
</dbReference>
<dbReference type="PANTHER" id="PTHR21666:SF270">
    <property type="entry name" value="MUREIN HYDROLASE ACTIVATOR ENVC"/>
    <property type="match status" value="1"/>
</dbReference>
<gene>
    <name evidence="2" type="ORF">ND812_06170</name>
</gene>
<sequence>MEPHCIGEPYYPKENGIPNNEFKVKKLILLICLITLPIVSAPEMIGEESCIVESTCTILVPTENGYELYLKNKDPNLAAIKSVTINISLKNMSSEQVFPKFFVLRGADPVFVTNLKIEDVTKSFFYSYSITVNMGDWDAKHDDTYSYSLPFPSGIRARIGQGYNGGFTHSGNLKYSLDFSLPIGTPIHAARKGIVVSLVKKYSEGGVRKDLLSKANYVMIQHEDGTIGNYAHLKKDGVIVNVGDQVEEGQLIGYSGNTGYSQGPHLHFEVHKPTKDSQIITLPTSFRTQYNDHETLSPFYLYWKPIQGIDPPNTDLLEEDILLCKSNGKELLTQCNDTNFRLGDRYALQLEFLKPTKNQIELLLTTDGDKVEPYYMKWFSQNEGAVEFRYFEIPKHPNFVGKWRMVVKVNGVEKKVFFFQVSA</sequence>
<evidence type="ECO:0000313" key="2">
    <source>
        <dbReference type="EMBL" id="MCW7461669.1"/>
    </source>
</evidence>
<protein>
    <submittedName>
        <fullName evidence="2">M23 family metallopeptidase</fullName>
    </submittedName>
</protein>
<reference evidence="2 3" key="1">
    <citation type="submission" date="2022-06" db="EMBL/GenBank/DDBJ databases">
        <title>Leptospira isolates from biofilms formed at urban environments.</title>
        <authorList>
            <person name="Ribeiro P.S."/>
            <person name="Sousa T."/>
            <person name="Carvalho N."/>
            <person name="Aburjaile F."/>
            <person name="Neves F."/>
            <person name="Oliveira D."/>
            <person name="Blanco L."/>
            <person name="Lima J."/>
            <person name="Costa F."/>
            <person name="Brenig B."/>
            <person name="Soares S."/>
            <person name="Ramos R."/>
            <person name="Goes-Neto A."/>
            <person name="Matiuzzi M."/>
            <person name="Azevedo V."/>
            <person name="Ristow P."/>
        </authorList>
    </citation>
    <scope>NUCLEOTIDE SEQUENCE [LARGE SCALE GENOMIC DNA]</scope>
    <source>
        <strain evidence="2 3">VSF25</strain>
    </source>
</reference>
<dbReference type="PANTHER" id="PTHR21666">
    <property type="entry name" value="PEPTIDASE-RELATED"/>
    <property type="match status" value="1"/>
</dbReference>
<dbReference type="Proteomes" id="UP001209737">
    <property type="component" value="Unassembled WGS sequence"/>
</dbReference>
<dbReference type="Gene3D" id="2.70.70.10">
    <property type="entry name" value="Glucose Permease (Domain IIA)"/>
    <property type="match status" value="1"/>
</dbReference>